<sequence length="240" mass="27328">MIPSASGEDIHPHDIPEPVIELGKTIAERNRLFVLLIGLMMVLILALAFSWYAFEKAQHNKEVMFIKMYPNGTWDNVTYQSQDTQLYFKTTVDSLLAKYAQRRFGVLPATIAADYGEAQVFMDTDLRAQFLAKDGFDAIGKAQTYSKSKNTIKVLWRLNNHYDQITGNIDGIDTHLFKTNVYFTIDKTVGGQSKKTKMMVALTWRLLPKAQLEQQDKDYLRVNPIGLTIVSQTLTLEPNQ</sequence>
<keyword evidence="1" id="KW-1133">Transmembrane helix</keyword>
<dbReference type="EMBL" id="VMKJ01000001">
    <property type="protein sequence ID" value="TVO39929.1"/>
    <property type="molecule type" value="Genomic_DNA"/>
</dbReference>
<dbReference type="Proteomes" id="UP000319828">
    <property type="component" value="Unassembled WGS sequence"/>
</dbReference>
<comment type="caution">
    <text evidence="2">The sequence shown here is derived from an EMBL/GenBank/DDBJ whole genome shotgun (WGS) entry which is preliminary data.</text>
</comment>
<organism evidence="2 3">
    <name type="scientific">Vibrio algivorus</name>
    <dbReference type="NCBI Taxonomy" id="1667024"/>
    <lineage>
        <taxon>Bacteria</taxon>
        <taxon>Pseudomonadati</taxon>
        <taxon>Pseudomonadota</taxon>
        <taxon>Gammaproteobacteria</taxon>
        <taxon>Vibrionales</taxon>
        <taxon>Vibrionaceae</taxon>
        <taxon>Vibrio</taxon>
    </lineage>
</organism>
<proteinExistence type="predicted"/>
<name>A0A557PGZ9_9VIBR</name>
<evidence type="ECO:0000313" key="2">
    <source>
        <dbReference type="EMBL" id="TVO39929.1"/>
    </source>
</evidence>
<keyword evidence="1" id="KW-0812">Transmembrane</keyword>
<accession>A0A557PGZ9</accession>
<reference evidence="2 3" key="1">
    <citation type="submission" date="2019-07" db="EMBL/GenBank/DDBJ databases">
        <title>The draft genome sequence of Vibrio algivorus M1486.</title>
        <authorList>
            <person name="Meng X."/>
        </authorList>
    </citation>
    <scope>NUCLEOTIDE SEQUENCE [LARGE SCALE GENOMIC DNA]</scope>
    <source>
        <strain evidence="2 3">M1486</strain>
    </source>
</reference>
<dbReference type="AlphaFoldDB" id="A0A557PGZ9"/>
<protein>
    <submittedName>
        <fullName evidence="2">Conjugal transfer protein</fullName>
    </submittedName>
</protein>
<dbReference type="OrthoDB" id="6630869at2"/>
<feature type="transmembrane region" description="Helical" evidence="1">
    <location>
        <begin position="32"/>
        <end position="54"/>
    </location>
</feature>
<gene>
    <name evidence="2" type="ORF">FOF44_00225</name>
</gene>
<dbReference type="RefSeq" id="WP_144229663.1">
    <property type="nucleotide sequence ID" value="NZ_CANNCB010000028.1"/>
</dbReference>
<evidence type="ECO:0000256" key="1">
    <source>
        <dbReference type="SAM" id="Phobius"/>
    </source>
</evidence>
<evidence type="ECO:0000313" key="3">
    <source>
        <dbReference type="Proteomes" id="UP000319828"/>
    </source>
</evidence>
<keyword evidence="1" id="KW-0472">Membrane</keyword>
<dbReference type="Gene3D" id="3.10.450.230">
    <property type="entry name" value="VirB8 protein"/>
    <property type="match status" value="1"/>
</dbReference>